<protein>
    <submittedName>
        <fullName evidence="1">Uncharacterized protein</fullName>
    </submittedName>
</protein>
<comment type="caution">
    <text evidence="1">The sequence shown here is derived from an EMBL/GenBank/DDBJ whole genome shotgun (WGS) entry which is preliminary data.</text>
</comment>
<accession>A0ACC2E990</accession>
<gene>
    <name evidence="1" type="ORF">O6H91_03G095400</name>
</gene>
<reference evidence="2" key="1">
    <citation type="journal article" date="2024" name="Proc. Natl. Acad. Sci. U.S.A.">
        <title>Extraordinary preservation of gene collinearity over three hundred million years revealed in homosporous lycophytes.</title>
        <authorList>
            <person name="Li C."/>
            <person name="Wickell D."/>
            <person name="Kuo L.Y."/>
            <person name="Chen X."/>
            <person name="Nie B."/>
            <person name="Liao X."/>
            <person name="Peng D."/>
            <person name="Ji J."/>
            <person name="Jenkins J."/>
            <person name="Williams M."/>
            <person name="Shu S."/>
            <person name="Plott C."/>
            <person name="Barry K."/>
            <person name="Rajasekar S."/>
            <person name="Grimwood J."/>
            <person name="Han X."/>
            <person name="Sun S."/>
            <person name="Hou Z."/>
            <person name="He W."/>
            <person name="Dai G."/>
            <person name="Sun C."/>
            <person name="Schmutz J."/>
            <person name="Leebens-Mack J.H."/>
            <person name="Li F.W."/>
            <person name="Wang L."/>
        </authorList>
    </citation>
    <scope>NUCLEOTIDE SEQUENCE [LARGE SCALE GENOMIC DNA]</scope>
    <source>
        <strain evidence="2">cv. PW_Plant_1</strain>
    </source>
</reference>
<proteinExistence type="predicted"/>
<keyword evidence="2" id="KW-1185">Reference proteome</keyword>
<evidence type="ECO:0000313" key="2">
    <source>
        <dbReference type="Proteomes" id="UP001162992"/>
    </source>
</evidence>
<dbReference type="EMBL" id="CM055094">
    <property type="protein sequence ID" value="KAJ7563066.1"/>
    <property type="molecule type" value="Genomic_DNA"/>
</dbReference>
<organism evidence="1 2">
    <name type="scientific">Diphasiastrum complanatum</name>
    <name type="common">Issler's clubmoss</name>
    <name type="synonym">Lycopodium complanatum</name>
    <dbReference type="NCBI Taxonomy" id="34168"/>
    <lineage>
        <taxon>Eukaryota</taxon>
        <taxon>Viridiplantae</taxon>
        <taxon>Streptophyta</taxon>
        <taxon>Embryophyta</taxon>
        <taxon>Tracheophyta</taxon>
        <taxon>Lycopodiopsida</taxon>
        <taxon>Lycopodiales</taxon>
        <taxon>Lycopodiaceae</taxon>
        <taxon>Lycopodioideae</taxon>
        <taxon>Diphasiastrum</taxon>
    </lineage>
</organism>
<sequence length="392" mass="43974">MTLKTVQVGDEVLRKGPWMPEEDEILVEYVRQFGPRDWSSIRSKGLLPRTGKSCRLRWVNKLKPDLKRSGCKFSPEEETLVVEMQAKLGNKWAKIALCLPGRTDNDVKNFWSTRQKRLMRASQRPKTPSGKSENGTELSDMSKDSALNEFTAFQVQSPCHSPCSLTFGFDAPLFFGEDDVFREQQSHNGDRWRMRHDLLAFNSIDLDAVLSMKLQDCAGSDFPFTEMEFAGSARYAKDDVKPIPTLLKKSVKRRPRSRRGVKVCTQQLPIKPELPELGASLTYTSSCGCGTEPLFEETSDNYLDFVMLSESASVQSNKACCPEFSGFLLTSPPHWEKLPMLYLESDSGLDDCSKEGASTTPDSALSTISGDVFDSLEPLCQASSEWWAGRLT</sequence>
<name>A0ACC2E990_DIPCM</name>
<evidence type="ECO:0000313" key="1">
    <source>
        <dbReference type="EMBL" id="KAJ7563066.1"/>
    </source>
</evidence>
<dbReference type="Proteomes" id="UP001162992">
    <property type="component" value="Chromosome 3"/>
</dbReference>